<dbReference type="InterPro" id="IPR045851">
    <property type="entry name" value="AMP-bd_C_sf"/>
</dbReference>
<keyword evidence="8" id="KW-1185">Reference proteome</keyword>
<comment type="cofactor">
    <cofactor evidence="1">
        <name>pantetheine 4'-phosphate</name>
        <dbReference type="ChEBI" id="CHEBI:47942"/>
    </cofactor>
</comment>
<keyword evidence="3" id="KW-0597">Phosphoprotein</keyword>
<dbReference type="Proteomes" id="UP001596157">
    <property type="component" value="Unassembled WGS sequence"/>
</dbReference>
<dbReference type="RefSeq" id="WP_378244831.1">
    <property type="nucleotide sequence ID" value="NZ_JBHSKF010000002.1"/>
</dbReference>
<evidence type="ECO:0000256" key="3">
    <source>
        <dbReference type="ARBA" id="ARBA00022553"/>
    </source>
</evidence>
<dbReference type="Pfam" id="PF00668">
    <property type="entry name" value="Condensation"/>
    <property type="match status" value="4"/>
</dbReference>
<gene>
    <name evidence="7" type="ORF">ACFPM7_06410</name>
</gene>
<keyword evidence="5" id="KW-0045">Antibiotic biosynthesis</keyword>
<dbReference type="Pfam" id="PF00550">
    <property type="entry name" value="PP-binding"/>
    <property type="match status" value="3"/>
</dbReference>
<dbReference type="InterPro" id="IPR036736">
    <property type="entry name" value="ACP-like_sf"/>
</dbReference>
<dbReference type="EMBL" id="JBHSKF010000002">
    <property type="protein sequence ID" value="MFC5286678.1"/>
    <property type="molecule type" value="Genomic_DNA"/>
</dbReference>
<feature type="domain" description="Carrier" evidence="6">
    <location>
        <begin position="1123"/>
        <end position="1198"/>
    </location>
</feature>
<dbReference type="PROSITE" id="PS50075">
    <property type="entry name" value="CARRIER"/>
    <property type="match status" value="3"/>
</dbReference>
<organism evidence="7 8">
    <name type="scientific">Actinokineospora guangxiensis</name>
    <dbReference type="NCBI Taxonomy" id="1490288"/>
    <lineage>
        <taxon>Bacteria</taxon>
        <taxon>Bacillati</taxon>
        <taxon>Actinomycetota</taxon>
        <taxon>Actinomycetes</taxon>
        <taxon>Pseudonocardiales</taxon>
        <taxon>Pseudonocardiaceae</taxon>
        <taxon>Actinokineospora</taxon>
    </lineage>
</organism>
<dbReference type="SMART" id="SM00823">
    <property type="entry name" value="PKS_PP"/>
    <property type="match status" value="3"/>
</dbReference>
<dbReference type="PANTHER" id="PTHR45527:SF1">
    <property type="entry name" value="FATTY ACID SYNTHASE"/>
    <property type="match status" value="1"/>
</dbReference>
<dbReference type="Gene3D" id="3.30.559.10">
    <property type="entry name" value="Chloramphenicol acetyltransferase-like domain"/>
    <property type="match status" value="4"/>
</dbReference>
<feature type="domain" description="Carrier" evidence="6">
    <location>
        <begin position="2168"/>
        <end position="2242"/>
    </location>
</feature>
<dbReference type="CDD" id="cd19540">
    <property type="entry name" value="LCL_NRPS-like"/>
    <property type="match status" value="2"/>
</dbReference>
<dbReference type="InterPro" id="IPR010071">
    <property type="entry name" value="AA_adenyl_dom"/>
</dbReference>
<dbReference type="Pfam" id="PF13193">
    <property type="entry name" value="AMP-binding_C"/>
    <property type="match status" value="1"/>
</dbReference>
<dbReference type="InterPro" id="IPR025110">
    <property type="entry name" value="AMP-bd_C"/>
</dbReference>
<evidence type="ECO:0000259" key="6">
    <source>
        <dbReference type="PROSITE" id="PS50075"/>
    </source>
</evidence>
<evidence type="ECO:0000313" key="7">
    <source>
        <dbReference type="EMBL" id="MFC5286678.1"/>
    </source>
</evidence>
<dbReference type="PROSITE" id="PS00455">
    <property type="entry name" value="AMP_BINDING"/>
    <property type="match status" value="1"/>
</dbReference>
<dbReference type="NCBIfam" id="TIGR01720">
    <property type="entry name" value="NRPS-para261"/>
    <property type="match status" value="1"/>
</dbReference>
<evidence type="ECO:0000256" key="1">
    <source>
        <dbReference type="ARBA" id="ARBA00001957"/>
    </source>
</evidence>
<evidence type="ECO:0000256" key="2">
    <source>
        <dbReference type="ARBA" id="ARBA00022450"/>
    </source>
</evidence>
<dbReference type="SUPFAM" id="SSF52777">
    <property type="entry name" value="CoA-dependent acyltransferases"/>
    <property type="match status" value="8"/>
</dbReference>
<dbReference type="Gene3D" id="3.30.559.30">
    <property type="entry name" value="Nonribosomal peptide synthetase, condensation domain"/>
    <property type="match status" value="4"/>
</dbReference>
<dbReference type="InterPro" id="IPR006162">
    <property type="entry name" value="Ppantetheine_attach_site"/>
</dbReference>
<dbReference type="PANTHER" id="PTHR45527">
    <property type="entry name" value="NONRIBOSOMAL PEPTIDE SYNTHETASE"/>
    <property type="match status" value="1"/>
</dbReference>
<keyword evidence="2" id="KW-0596">Phosphopantetheine</keyword>
<dbReference type="NCBIfam" id="TIGR01733">
    <property type="entry name" value="AA-adenyl-dom"/>
    <property type="match status" value="1"/>
</dbReference>
<dbReference type="SUPFAM" id="SSF56801">
    <property type="entry name" value="Acetyl-CoA synthetase-like"/>
    <property type="match status" value="1"/>
</dbReference>
<evidence type="ECO:0000256" key="4">
    <source>
        <dbReference type="ARBA" id="ARBA00022737"/>
    </source>
</evidence>
<comment type="caution">
    <text evidence="7">The sequence shown here is derived from an EMBL/GenBank/DDBJ whole genome shotgun (WGS) entry which is preliminary data.</text>
</comment>
<reference evidence="8" key="1">
    <citation type="journal article" date="2019" name="Int. J. Syst. Evol. Microbiol.">
        <title>The Global Catalogue of Microorganisms (GCM) 10K type strain sequencing project: providing services to taxonomists for standard genome sequencing and annotation.</title>
        <authorList>
            <consortium name="The Broad Institute Genomics Platform"/>
            <consortium name="The Broad Institute Genome Sequencing Center for Infectious Disease"/>
            <person name="Wu L."/>
            <person name="Ma J."/>
        </authorList>
    </citation>
    <scope>NUCLEOTIDE SEQUENCE [LARGE SCALE GENOMIC DNA]</scope>
    <source>
        <strain evidence="8">CCUG 59778</strain>
    </source>
</reference>
<feature type="domain" description="Carrier" evidence="6">
    <location>
        <begin position="516"/>
        <end position="591"/>
    </location>
</feature>
<keyword evidence="4" id="KW-0677">Repeat</keyword>
<proteinExistence type="predicted"/>
<dbReference type="Gene3D" id="1.10.1200.10">
    <property type="entry name" value="ACP-like"/>
    <property type="match status" value="3"/>
</dbReference>
<dbReference type="InterPro" id="IPR010060">
    <property type="entry name" value="NRPS_synth"/>
</dbReference>
<dbReference type="InterPro" id="IPR023213">
    <property type="entry name" value="CAT-like_dom_sf"/>
</dbReference>
<dbReference type="InterPro" id="IPR020845">
    <property type="entry name" value="AMP-binding_CS"/>
</dbReference>
<dbReference type="Pfam" id="PF00501">
    <property type="entry name" value="AMP-binding"/>
    <property type="match status" value="1"/>
</dbReference>
<dbReference type="InterPro" id="IPR000873">
    <property type="entry name" value="AMP-dep_synth/lig_dom"/>
</dbReference>
<evidence type="ECO:0000256" key="5">
    <source>
        <dbReference type="ARBA" id="ARBA00023194"/>
    </source>
</evidence>
<dbReference type="Gene3D" id="2.30.38.10">
    <property type="entry name" value="Luciferase, Domain 3"/>
    <property type="match status" value="1"/>
</dbReference>
<dbReference type="InterPro" id="IPR009081">
    <property type="entry name" value="PP-bd_ACP"/>
</dbReference>
<dbReference type="InterPro" id="IPR020806">
    <property type="entry name" value="PKS_PP-bd"/>
</dbReference>
<dbReference type="Gene3D" id="3.30.300.30">
    <property type="match status" value="1"/>
</dbReference>
<dbReference type="SUPFAM" id="SSF47336">
    <property type="entry name" value="ACP-like"/>
    <property type="match status" value="3"/>
</dbReference>
<name>A0ABW0EK39_9PSEU</name>
<evidence type="ECO:0000313" key="8">
    <source>
        <dbReference type="Proteomes" id="UP001596157"/>
    </source>
</evidence>
<dbReference type="InterPro" id="IPR001242">
    <property type="entry name" value="Condensation_dom"/>
</dbReference>
<accession>A0ABW0EK39</accession>
<sequence length="2739" mass="289658">MSMPEPARVWLPLTAAQTGMWLAQQVERANPVYSIAERVDITGALDPVLFERAVRAVVADAEALRLRFDEVDGDPRQAVEPVPDHVLTIVDLSARPDPEAAADEWVRSGAREPVDLLSWPLFTFALLKRGPLAHTWFLRVHHAILDGYSGSLITRRVAEVYTALSTGEPVPDSGFGTLAELVGYDADYRAGEDAANDRAYWTARFADLPEPVTLAGGPPAVPAAHERVAGRVSADQAGALRGLARDAGAAWPVVVFACVAAYLHRVSGAREVVLGLAVAARQSDIARRTPGMVSNAIPLRLALSPSMTVAELVRATAREVRAALRHQRYRYEDLHRDLGLVGDRRRVWGPELNLVLYDYDLSFTDATATVRSVSIGPEEDLSLVVDGRGDGLAVDFHANAALYGPDAVADHRDRMLRYLADLAAAGLDGRIGAIEVLTEAERAVLPRHPETGVPVRVLTAAGAPALPGRVGDVHALDGDGVLSATGELGAWSVDGLVRLCEPEAEPAEVTPNRGPHERTERVRVLEGLFAEVLGVNEVGPRESFFDAGGHSLSAIRLLSRVRSVFGVELGIRQVFEAPTPVAIAALLDGAAGARRALTRRERPDRVPLSFAQQRLLIVNQVEGGGAVYNHGLSLRLSGALDRTALAAALQDVVDRHEVLRTVFPEDGGVAWQRVVAGARVPLPVVEVSAADLGGAVESRAGQGFDLATEQPVRAALFAVTPEEHVLLVVVHHIASDGWSLVPLARDLSAAYTARRADQAPTWPPLPVQYADYALWQRELLGSEDDEHSLAHRQLQHWRSALAGLPDELALPVDRPRPARASHRGARVRFTIDADLHARLAAVARAGQASLFMLVQAAVAVLLSKHGAGEDIPLGSPVAGRTDDALDEVVGFFVNTLVLRTDTSGNPSFADLLHRVREVDLAAQANQDVPFERLVEVLNPARSLGRNPLFQVMVALQDVVDGTLDVPGLAVRPHEVEVGAAKFDLEFMLDELPGSGGVTGIVEYATDLFDHATAEALTARLLALLAQVAAAPETTLAELDALTPADRERLDRWGAAAGSDGETVVVLGADGALLPPGCVGEPHALLPGAPPRALGGRARWTWTGELVAVDTAPHTPAEDSLEAAGRSSRVDVLCGLFAEVLGVDSVGPGENFFEVGGHSLSAIRLLSRVRTVFAAELGIRDLFERPTPVGVAALLDGAAGARPRPSARPRPERPPLSSAQRRLWFVNQLEAGAAYNHGLALRLRGPLDRAALAAAVTDLVGRHEVLRTVFPEVDGTPWQRVTPSAEALVPLPVVAVTEDDLAAAVEQRARRGFDLAAELPVRAALFAVSEDDHVLLIVVHHVASDGWSLGPMARDLSAGYAARRGGAAPDWPELPLHYADYALWQQDLLGSEDDPDSIAARQIGYWRSALADLPEELALPVDRPRPARVSHRGGRVGFGVDAATHAGLAEVARAGRASLFMVVQAAVAALLTRLGAGEDIPLGSPVAGRTDDALDDLVGFFVNTVVLRTDTAGDPAFTELLRRVREVNLAAQANQDVPFERLVDVLSPERSLARHPLFQVVVSVENGPDAVVSLPGLSAAPYGIETGIAKFDLEFLLQERPGGGVDGVLNYSTDLFDHSTAEAIARRLALVLAQVAERPDTAVGDLDLLDPAEARALLAAGGGAAAQLPPQTFPELVLDQVRATPEAPAVLAENEVVAYADLDARANRLARWLRRGGVGVEDVVALVLPRSVESVVAALAVMKAGAAYLPIDPHQPAGRIAALLADAAPVRVLTLAECRAGLPEGAVTLDDAAVVAEVAAEAGTPPATGLGPDNLAYVIFTSGSTGVPKGVAVSHRGLAAFAASQVERFDVRADSRVLQFSSPSFDASVLELCMALPSGAAIVVPPRGPLAGEVLADVLAGRGVTHALVPPAALASVPPVQLPRFRSLVVGGEACSVELVRRWSAGRRMVNAYGPTESTVVATTSGPLSPGPQAPSIGTPIRGTRVYVLDHRLRLAPPGVTGELYIAGIGVARGYLGRSALTAHRFVADPFGPAGSRMYRSGDLVRWTASGELRYEGRADQQVKLRGFRIELGEVEAVVGGLPGVAAVAAVIREDAPGAKRLVGYVVGSGVGSGGLDLGDVRERAARVLPDYMVPSAFVELPELPLTTSGKLDHTALPAPVFAAADGTAPRDSREAVLAGLVAEVLGLPSVGVHDGFFALGGDSIVSIQLVSKARKAGLLFTARDVFQHKTVAALAAVATEAGVARMEADGAGIGELAPTPVMHWLRELGGPLGRFSQAALVTTPATLSAGSLAEVLRAVLDRHDMLRARLVDGQDWRLVVAPPGTVAVEDLVSRVDAAGLDQSEVDELVAAHARRVWGELDPTEGAVLRAVWFDRGPERGLLLLAVHHLVVDGVSWRVLLPDLAAAGEGRELDPVGTSFRTWAGLLAEEAARPARTAELTHWRDVLRPPDPPLGARPLDPAVDVVATAATLTVTLPEDTTTALLTTAPGSLRAGINDLLLTALAVAVVDWRGRHGRGHSGEVLIDLEGHGRAEVFEGVDLTRTVGWFTAVHPVRLTPRVHDWRAFWAGGDPVGHALKRVKEQLRAAPDDGLGYGLLRYLNPVTAPELRARPQIAMNYLGRLELVDPGRGGPDAADWALAPGAAAVSDSTDPAAPLAHAITLNAAVRADGRLTADWTYAAGLLTEPEIDALARTWFRALDALLDHASTPDAGGYSPSDLALLSLSQDEIDLVEVEWRTTR</sequence>
<protein>
    <submittedName>
        <fullName evidence="7">Amino acid adenylation domain-containing protein</fullName>
    </submittedName>
</protein>
<dbReference type="PROSITE" id="PS00012">
    <property type="entry name" value="PHOSPHOPANTETHEINE"/>
    <property type="match status" value="3"/>
</dbReference>
<dbReference type="Gene3D" id="3.40.50.980">
    <property type="match status" value="2"/>
</dbReference>